<dbReference type="GO" id="GO:0005783">
    <property type="term" value="C:endoplasmic reticulum"/>
    <property type="evidence" value="ECO:0007669"/>
    <property type="project" value="TreeGrafter"/>
</dbReference>
<evidence type="ECO:0000256" key="1">
    <source>
        <dbReference type="ARBA" id="ARBA00004167"/>
    </source>
</evidence>
<evidence type="ECO:0000256" key="6">
    <source>
        <dbReference type="ARBA" id="ARBA00023136"/>
    </source>
</evidence>
<comment type="subcellular location">
    <subcellularLocation>
        <location evidence="1">Membrane</location>
        <topology evidence="1">Single-pass membrane protein</topology>
    </subcellularLocation>
</comment>
<protein>
    <recommendedName>
        <fullName evidence="8">Glycosyltransferase 61 catalytic domain-containing protein</fullName>
    </recommendedName>
</protein>
<keyword evidence="6" id="KW-0472">Membrane</keyword>
<keyword evidence="10" id="KW-1185">Reference proteome</keyword>
<dbReference type="InterPro" id="IPR049625">
    <property type="entry name" value="Glyco_transf_61_cat"/>
</dbReference>
<feature type="domain" description="Glycosyltransferase 61 catalytic" evidence="8">
    <location>
        <begin position="217"/>
        <end position="417"/>
    </location>
</feature>
<evidence type="ECO:0000256" key="7">
    <source>
        <dbReference type="ARBA" id="ARBA00023180"/>
    </source>
</evidence>
<evidence type="ECO:0000313" key="9">
    <source>
        <dbReference type="EMBL" id="KZT55650.1"/>
    </source>
</evidence>
<keyword evidence="2" id="KW-0328">Glycosyltransferase</keyword>
<dbReference type="EMBL" id="KV423991">
    <property type="protein sequence ID" value="KZT55650.1"/>
    <property type="molecule type" value="Genomic_DNA"/>
</dbReference>
<dbReference type="GO" id="GO:0097363">
    <property type="term" value="F:protein O-acetylglucosaminyltransferase activity"/>
    <property type="evidence" value="ECO:0007669"/>
    <property type="project" value="TreeGrafter"/>
</dbReference>
<gene>
    <name evidence="9" type="ORF">CALCODRAFT_436943</name>
</gene>
<organism evidence="9 10">
    <name type="scientific">Calocera cornea HHB12733</name>
    <dbReference type="NCBI Taxonomy" id="1353952"/>
    <lineage>
        <taxon>Eukaryota</taxon>
        <taxon>Fungi</taxon>
        <taxon>Dikarya</taxon>
        <taxon>Basidiomycota</taxon>
        <taxon>Agaricomycotina</taxon>
        <taxon>Dacrymycetes</taxon>
        <taxon>Dacrymycetales</taxon>
        <taxon>Dacrymycetaceae</taxon>
        <taxon>Calocera</taxon>
    </lineage>
</organism>
<name>A0A165EW90_9BASI</name>
<dbReference type="InParanoid" id="A0A165EW90"/>
<reference evidence="9 10" key="1">
    <citation type="journal article" date="2016" name="Mol. Biol. Evol.">
        <title>Comparative Genomics of Early-Diverging Mushroom-Forming Fungi Provides Insights into the Origins of Lignocellulose Decay Capabilities.</title>
        <authorList>
            <person name="Nagy L.G."/>
            <person name="Riley R."/>
            <person name="Tritt A."/>
            <person name="Adam C."/>
            <person name="Daum C."/>
            <person name="Floudas D."/>
            <person name="Sun H."/>
            <person name="Yadav J.S."/>
            <person name="Pangilinan J."/>
            <person name="Larsson K.H."/>
            <person name="Matsuura K."/>
            <person name="Barry K."/>
            <person name="Labutti K."/>
            <person name="Kuo R."/>
            <person name="Ohm R.A."/>
            <person name="Bhattacharya S.S."/>
            <person name="Shirouzu T."/>
            <person name="Yoshinaga Y."/>
            <person name="Martin F.M."/>
            <person name="Grigoriev I.V."/>
            <person name="Hibbett D.S."/>
        </authorList>
    </citation>
    <scope>NUCLEOTIDE SEQUENCE [LARGE SCALE GENOMIC DNA]</scope>
    <source>
        <strain evidence="9 10">HHB12733</strain>
    </source>
</reference>
<dbReference type="Proteomes" id="UP000076842">
    <property type="component" value="Unassembled WGS sequence"/>
</dbReference>
<dbReference type="GO" id="GO:0035269">
    <property type="term" value="P:protein O-linked glycosylation via mannose"/>
    <property type="evidence" value="ECO:0007669"/>
    <property type="project" value="TreeGrafter"/>
</dbReference>
<sequence>MYYLSQSSHVPHHSGTSIPEFKADIAVHDDTKTWSTCPTHPGEGTHACANAHFFPPPPPRQVVPTELVNHVPGWTLYTNLYFSNGTFFIVSDEQFGDGYWPERRMMTSTGLPGLHDNGPQREPTEKEMDIITPKQAEAIWGDRVFDVQGFSVLANDPTQFLRHYYHVAAEILLGIERICTNFDPMPQPDGTVSAPSPERIIFIHTDEAGFTDGPGLDRFYLHAQWPHITPLYQPSWEAMASLMDNSNKAYRFPAALFIDRTGSFRGKYTEWTSRTPAGPWFAGGGDFGTGGVGRNQFWYESARRRVLSFVGVSKDVLDIGLRAMDPPLAPPRSDGLEDQYQVTYISRQRTNRRLDDDDHWRLVRALRTMCQRHKWKFYLMVAEDMTKEEQMRVAAETTVFLAVHGNGLTHMLLQPPHPRSAVMEMFHPPGFARDYEWTAGILGHRYYTIHNDTSYTPPDLAHQEYPDWIFGKDIPVQAQTVVGVIEEQLLGEIKGPGHWKSWGPGVGY</sequence>
<accession>A0A165EW90</accession>
<dbReference type="Pfam" id="PF04577">
    <property type="entry name" value="Glyco_transf_61"/>
    <property type="match status" value="1"/>
</dbReference>
<proteinExistence type="predicted"/>
<evidence type="ECO:0000256" key="5">
    <source>
        <dbReference type="ARBA" id="ARBA00022989"/>
    </source>
</evidence>
<dbReference type="GO" id="GO:0016020">
    <property type="term" value="C:membrane"/>
    <property type="evidence" value="ECO:0007669"/>
    <property type="project" value="UniProtKB-SubCell"/>
</dbReference>
<evidence type="ECO:0000256" key="4">
    <source>
        <dbReference type="ARBA" id="ARBA00022692"/>
    </source>
</evidence>
<evidence type="ECO:0000313" key="10">
    <source>
        <dbReference type="Proteomes" id="UP000076842"/>
    </source>
</evidence>
<dbReference type="InterPro" id="IPR007657">
    <property type="entry name" value="Glycosyltransferase_61"/>
</dbReference>
<dbReference type="PANTHER" id="PTHR20961">
    <property type="entry name" value="GLYCOSYLTRANSFERASE"/>
    <property type="match status" value="1"/>
</dbReference>
<keyword evidence="3" id="KW-0808">Transferase</keyword>
<dbReference type="PANTHER" id="PTHR20961:SF38">
    <property type="entry name" value="PROTEIN O-LINKED-MANNOSE BETA-1,4-N-ACETYLGLUCOSAMINYLTRANSFERASE 2"/>
    <property type="match status" value="1"/>
</dbReference>
<evidence type="ECO:0000259" key="8">
    <source>
        <dbReference type="Pfam" id="PF04577"/>
    </source>
</evidence>
<keyword evidence="5" id="KW-1133">Transmembrane helix</keyword>
<keyword evidence="4" id="KW-0812">Transmembrane</keyword>
<dbReference type="AlphaFoldDB" id="A0A165EW90"/>
<dbReference type="OrthoDB" id="529273at2759"/>
<keyword evidence="7" id="KW-0325">Glycoprotein</keyword>
<evidence type="ECO:0000256" key="3">
    <source>
        <dbReference type="ARBA" id="ARBA00022679"/>
    </source>
</evidence>
<evidence type="ECO:0000256" key="2">
    <source>
        <dbReference type="ARBA" id="ARBA00022676"/>
    </source>
</evidence>